<accession>A0ACB8UFP8</accession>
<name>A0ACB8UFP8_9APHY</name>
<gene>
    <name evidence="1" type="ORF">BDY19DRAFT_926785</name>
</gene>
<proteinExistence type="predicted"/>
<organism evidence="1 2">
    <name type="scientific">Irpex rosettiformis</name>
    <dbReference type="NCBI Taxonomy" id="378272"/>
    <lineage>
        <taxon>Eukaryota</taxon>
        <taxon>Fungi</taxon>
        <taxon>Dikarya</taxon>
        <taxon>Basidiomycota</taxon>
        <taxon>Agaricomycotina</taxon>
        <taxon>Agaricomycetes</taxon>
        <taxon>Polyporales</taxon>
        <taxon>Irpicaceae</taxon>
        <taxon>Irpex</taxon>
    </lineage>
</organism>
<evidence type="ECO:0000313" key="2">
    <source>
        <dbReference type="Proteomes" id="UP001055072"/>
    </source>
</evidence>
<reference evidence="1" key="1">
    <citation type="journal article" date="2021" name="Environ. Microbiol.">
        <title>Gene family expansions and transcriptome signatures uncover fungal adaptations to wood decay.</title>
        <authorList>
            <person name="Hage H."/>
            <person name="Miyauchi S."/>
            <person name="Viragh M."/>
            <person name="Drula E."/>
            <person name="Min B."/>
            <person name="Chaduli D."/>
            <person name="Navarro D."/>
            <person name="Favel A."/>
            <person name="Norest M."/>
            <person name="Lesage-Meessen L."/>
            <person name="Balint B."/>
            <person name="Merenyi Z."/>
            <person name="de Eugenio L."/>
            <person name="Morin E."/>
            <person name="Martinez A.T."/>
            <person name="Baldrian P."/>
            <person name="Stursova M."/>
            <person name="Martinez M.J."/>
            <person name="Novotny C."/>
            <person name="Magnuson J.K."/>
            <person name="Spatafora J.W."/>
            <person name="Maurice S."/>
            <person name="Pangilinan J."/>
            <person name="Andreopoulos W."/>
            <person name="LaButti K."/>
            <person name="Hundley H."/>
            <person name="Na H."/>
            <person name="Kuo A."/>
            <person name="Barry K."/>
            <person name="Lipzen A."/>
            <person name="Henrissat B."/>
            <person name="Riley R."/>
            <person name="Ahrendt S."/>
            <person name="Nagy L.G."/>
            <person name="Grigoriev I.V."/>
            <person name="Martin F."/>
            <person name="Rosso M.N."/>
        </authorList>
    </citation>
    <scope>NUCLEOTIDE SEQUENCE</scope>
    <source>
        <strain evidence="1">CBS 384.51</strain>
    </source>
</reference>
<dbReference type="Proteomes" id="UP001055072">
    <property type="component" value="Unassembled WGS sequence"/>
</dbReference>
<keyword evidence="2" id="KW-1185">Reference proteome</keyword>
<comment type="caution">
    <text evidence="1">The sequence shown here is derived from an EMBL/GenBank/DDBJ whole genome shotgun (WGS) entry which is preliminary data.</text>
</comment>
<protein>
    <submittedName>
        <fullName evidence="1">Uncharacterized protein</fullName>
    </submittedName>
</protein>
<dbReference type="EMBL" id="MU274903">
    <property type="protein sequence ID" value="KAI0092859.1"/>
    <property type="molecule type" value="Genomic_DNA"/>
</dbReference>
<sequence>MSATTVPYDLPPAAPPPPSFTRIPSYSAEPQAYEQRLALNPRLRPRPSGEFTKHSKAGGLALRFLGQEEHVPAPVYGIEDVIEGIVDIAKTDGVQAVDIKMKGTLRLKEIAEGGQVNYELCISRQSLWNKDRDPGPCPSSLSFSLQLPRKFSDGRTEYPLPPSHEAHMSGLPGFRAKVEYVVTATIDRGIVKKATSFFPKADNNSISTELAYYPRSRPAVPLPPPMTIDHKSGIIESPQWRCFQSVIPAHGHNIEDIRTKLYIPASRVFSISEPIPFHLVLNSTAYSLAAFTPYGPTASLLSPHKQHTRLQLLRQSIVDVRNEVIFGTKTDIWRVSNIGNGTFRRGTDGVDFLSFYGEIRISDEVKVGSFRAGGLSVRDFILLTMIPPDVTKSPFKELRQAIPVRLTTNAFAYDGTIILDSLAYDDHSPPSSEDDVSSQRIANYGEF</sequence>
<evidence type="ECO:0000313" key="1">
    <source>
        <dbReference type="EMBL" id="KAI0092859.1"/>
    </source>
</evidence>